<dbReference type="InterPro" id="IPR028939">
    <property type="entry name" value="P5C_Rdtase_cat_N"/>
</dbReference>
<keyword evidence="5 8" id="KW-0641">Proline biosynthesis</keyword>
<evidence type="ECO:0000256" key="8">
    <source>
        <dbReference type="RuleBase" id="RU003903"/>
    </source>
</evidence>
<accession>A0A929BC07</accession>
<evidence type="ECO:0000259" key="9">
    <source>
        <dbReference type="Pfam" id="PF03807"/>
    </source>
</evidence>
<evidence type="ECO:0000256" key="4">
    <source>
        <dbReference type="ARBA" id="ARBA00058118"/>
    </source>
</evidence>
<evidence type="ECO:0000256" key="1">
    <source>
        <dbReference type="ARBA" id="ARBA00005525"/>
    </source>
</evidence>
<keyword evidence="2 5" id="KW-0521">NADP</keyword>
<organism evidence="11 12">
    <name type="scientific">Saccharopolyspora montiporae</name>
    <dbReference type="NCBI Taxonomy" id="2781240"/>
    <lineage>
        <taxon>Bacteria</taxon>
        <taxon>Bacillati</taxon>
        <taxon>Actinomycetota</taxon>
        <taxon>Actinomycetes</taxon>
        <taxon>Pseudonocardiales</taxon>
        <taxon>Pseudonocardiaceae</taxon>
        <taxon>Saccharopolyspora</taxon>
    </lineage>
</organism>
<dbReference type="Pfam" id="PF03807">
    <property type="entry name" value="F420_oxidored"/>
    <property type="match status" value="1"/>
</dbReference>
<dbReference type="SUPFAM" id="SSF51735">
    <property type="entry name" value="NAD(P)-binding Rossmann-fold domains"/>
    <property type="match status" value="1"/>
</dbReference>
<comment type="catalytic activity">
    <reaction evidence="5">
        <text>L-proline + NAD(+) = (S)-1-pyrroline-5-carboxylate + NADH + 2 H(+)</text>
        <dbReference type="Rhea" id="RHEA:14105"/>
        <dbReference type="ChEBI" id="CHEBI:15378"/>
        <dbReference type="ChEBI" id="CHEBI:17388"/>
        <dbReference type="ChEBI" id="CHEBI:57540"/>
        <dbReference type="ChEBI" id="CHEBI:57945"/>
        <dbReference type="ChEBI" id="CHEBI:60039"/>
        <dbReference type="EC" id="1.5.1.2"/>
    </reaction>
</comment>
<comment type="caution">
    <text evidence="11">The sequence shown here is derived from an EMBL/GenBank/DDBJ whole genome shotgun (WGS) entry which is preliminary data.</text>
</comment>
<dbReference type="PIRSF" id="PIRSF000193">
    <property type="entry name" value="Pyrrol-5-carb_rd"/>
    <property type="match status" value="1"/>
</dbReference>
<dbReference type="InterPro" id="IPR053790">
    <property type="entry name" value="P5CR-like_CS"/>
</dbReference>
<dbReference type="AlphaFoldDB" id="A0A929BC07"/>
<dbReference type="HAMAP" id="MF_01925">
    <property type="entry name" value="P5C_reductase"/>
    <property type="match status" value="1"/>
</dbReference>
<reference evidence="11" key="1">
    <citation type="submission" date="2020-10" db="EMBL/GenBank/DDBJ databases">
        <title>Diversity and distribution of actinomycetes associated with coral in the coast of Hainan.</title>
        <authorList>
            <person name="Li F."/>
        </authorList>
    </citation>
    <scope>NUCLEOTIDE SEQUENCE</scope>
    <source>
        <strain evidence="11">HNM0983</strain>
    </source>
</reference>
<keyword evidence="5 8" id="KW-0028">Amino-acid biosynthesis</keyword>
<dbReference type="NCBIfam" id="TIGR00112">
    <property type="entry name" value="proC"/>
    <property type="match status" value="1"/>
</dbReference>
<dbReference type="PANTHER" id="PTHR11645">
    <property type="entry name" value="PYRROLINE-5-CARBOXYLATE REDUCTASE"/>
    <property type="match status" value="1"/>
</dbReference>
<dbReference type="GO" id="GO:0005737">
    <property type="term" value="C:cytoplasm"/>
    <property type="evidence" value="ECO:0007669"/>
    <property type="project" value="UniProtKB-SubCell"/>
</dbReference>
<name>A0A929BC07_9PSEU</name>
<dbReference type="Pfam" id="PF14748">
    <property type="entry name" value="P5CR_dimer"/>
    <property type="match status" value="1"/>
</dbReference>
<comment type="similarity">
    <text evidence="1 5 8">Belongs to the pyrroline-5-carboxylate reductase family.</text>
</comment>
<dbReference type="Proteomes" id="UP000598360">
    <property type="component" value="Unassembled WGS sequence"/>
</dbReference>
<dbReference type="FunFam" id="1.10.3730.10:FF:000001">
    <property type="entry name" value="Pyrroline-5-carboxylate reductase"/>
    <property type="match status" value="1"/>
</dbReference>
<dbReference type="EC" id="1.5.1.2" evidence="5 6"/>
<dbReference type="Gene3D" id="3.40.50.720">
    <property type="entry name" value="NAD(P)-binding Rossmann-like Domain"/>
    <property type="match status" value="1"/>
</dbReference>
<dbReference type="SUPFAM" id="SSF48179">
    <property type="entry name" value="6-phosphogluconate dehydrogenase C-terminal domain-like"/>
    <property type="match status" value="1"/>
</dbReference>
<sequence>MTRIAVLGAGKIGESLLSGLISAGWSPGELQFTERYPARAAELTDRYGVAAVEVAQAVRDADVLAVAVKPQDIDPLLAEVAPNMTGRELVVSLCAGLPTSLFERSLPAGTAVVRVMPNTPMLVGEAMSAISGGAHAQDADLKLVEEMMSSVGSAVLVPEGQQDAATALSGSGPAYFYYLVESMIEAGVLAGVPRDTAAELVVQSAAGAAAMLRTDGAHPGRLREAVTSPGGTTAAGLRELDRHGVRSAVVDAVEAARQRSAELGRAHED</sequence>
<evidence type="ECO:0000256" key="5">
    <source>
        <dbReference type="HAMAP-Rule" id="MF_01925"/>
    </source>
</evidence>
<dbReference type="Gene3D" id="1.10.3730.10">
    <property type="entry name" value="ProC C-terminal domain-like"/>
    <property type="match status" value="1"/>
</dbReference>
<evidence type="ECO:0000256" key="2">
    <source>
        <dbReference type="ARBA" id="ARBA00022857"/>
    </source>
</evidence>
<dbReference type="PANTHER" id="PTHR11645:SF0">
    <property type="entry name" value="PYRROLINE-5-CARBOXYLATE REDUCTASE 3"/>
    <property type="match status" value="1"/>
</dbReference>
<evidence type="ECO:0000313" key="11">
    <source>
        <dbReference type="EMBL" id="MBE9374868.1"/>
    </source>
</evidence>
<comment type="function">
    <text evidence="4 5">Catalyzes the reduction of 1-pyrroline-5-carboxylate (PCA) to L-proline.</text>
</comment>
<evidence type="ECO:0000313" key="12">
    <source>
        <dbReference type="Proteomes" id="UP000598360"/>
    </source>
</evidence>
<proteinExistence type="inferred from homology"/>
<dbReference type="EMBL" id="JADEYC010000015">
    <property type="protein sequence ID" value="MBE9374868.1"/>
    <property type="molecule type" value="Genomic_DNA"/>
</dbReference>
<evidence type="ECO:0000259" key="10">
    <source>
        <dbReference type="Pfam" id="PF14748"/>
    </source>
</evidence>
<dbReference type="InterPro" id="IPR029036">
    <property type="entry name" value="P5CR_dimer"/>
</dbReference>
<dbReference type="GO" id="GO:0004735">
    <property type="term" value="F:pyrroline-5-carboxylate reductase activity"/>
    <property type="evidence" value="ECO:0007669"/>
    <property type="project" value="UniProtKB-UniRule"/>
</dbReference>
<feature type="binding site" evidence="7">
    <location>
        <begin position="67"/>
        <end position="70"/>
    </location>
    <ligand>
        <name>NADP(+)</name>
        <dbReference type="ChEBI" id="CHEBI:58349"/>
    </ligand>
</feature>
<comment type="pathway">
    <text evidence="5 8">Amino-acid biosynthesis; L-proline biosynthesis; L-proline from L-glutamate 5-semialdehyde: step 1/1.</text>
</comment>
<feature type="domain" description="Pyrroline-5-carboxylate reductase dimerisation" evidence="10">
    <location>
        <begin position="159"/>
        <end position="263"/>
    </location>
</feature>
<keyword evidence="5" id="KW-0963">Cytoplasm</keyword>
<dbReference type="PROSITE" id="PS00521">
    <property type="entry name" value="P5CR"/>
    <property type="match status" value="1"/>
</dbReference>
<dbReference type="RefSeq" id="WP_193928298.1">
    <property type="nucleotide sequence ID" value="NZ_JADEYC010000015.1"/>
</dbReference>
<keyword evidence="3 5" id="KW-0560">Oxidoreductase</keyword>
<dbReference type="InterPro" id="IPR036291">
    <property type="entry name" value="NAD(P)-bd_dom_sf"/>
</dbReference>
<evidence type="ECO:0000256" key="6">
    <source>
        <dbReference type="NCBIfam" id="TIGR00112"/>
    </source>
</evidence>
<comment type="catalytic activity">
    <reaction evidence="5 8">
        <text>L-proline + NADP(+) = (S)-1-pyrroline-5-carboxylate + NADPH + 2 H(+)</text>
        <dbReference type="Rhea" id="RHEA:14109"/>
        <dbReference type="ChEBI" id="CHEBI:15378"/>
        <dbReference type="ChEBI" id="CHEBI:17388"/>
        <dbReference type="ChEBI" id="CHEBI:57783"/>
        <dbReference type="ChEBI" id="CHEBI:58349"/>
        <dbReference type="ChEBI" id="CHEBI:60039"/>
        <dbReference type="EC" id="1.5.1.2"/>
    </reaction>
</comment>
<feature type="domain" description="Pyrroline-5-carboxylate reductase catalytic N-terminal" evidence="9">
    <location>
        <begin position="3"/>
        <end position="96"/>
    </location>
</feature>
<dbReference type="InterPro" id="IPR000304">
    <property type="entry name" value="Pyrroline-COOH_reductase"/>
</dbReference>
<keyword evidence="12" id="KW-1185">Reference proteome</keyword>
<gene>
    <name evidence="5 11" type="primary">proC</name>
    <name evidence="11" type="ORF">IQ251_10480</name>
</gene>
<dbReference type="InterPro" id="IPR008927">
    <property type="entry name" value="6-PGluconate_DH-like_C_sf"/>
</dbReference>
<protein>
    <recommendedName>
        <fullName evidence="5 6">Pyrroline-5-carboxylate reductase</fullName>
        <shortName evidence="5">P5C reductase</shortName>
        <shortName evidence="5">P5CR</shortName>
        <ecNumber evidence="5 6">1.5.1.2</ecNumber>
    </recommendedName>
    <alternativeName>
        <fullName evidence="5">PCA reductase</fullName>
    </alternativeName>
</protein>
<evidence type="ECO:0000256" key="7">
    <source>
        <dbReference type="PIRSR" id="PIRSR000193-1"/>
    </source>
</evidence>
<evidence type="ECO:0000256" key="3">
    <source>
        <dbReference type="ARBA" id="ARBA00023002"/>
    </source>
</evidence>
<comment type="subcellular location">
    <subcellularLocation>
        <location evidence="5">Cytoplasm</location>
    </subcellularLocation>
</comment>
<dbReference type="GO" id="GO:0055129">
    <property type="term" value="P:L-proline biosynthetic process"/>
    <property type="evidence" value="ECO:0007669"/>
    <property type="project" value="UniProtKB-UniRule"/>
</dbReference>